<keyword evidence="4" id="KW-0813">Transport</keyword>
<dbReference type="Pfam" id="PF08389">
    <property type="entry name" value="Xpo1"/>
    <property type="match status" value="1"/>
</dbReference>
<dbReference type="InterPro" id="IPR040016">
    <property type="entry name" value="XPO6"/>
</dbReference>
<comment type="subcellular location">
    <subcellularLocation>
        <location evidence="2">Cytoplasm</location>
    </subcellularLocation>
    <subcellularLocation>
        <location evidence="1">Nucleus</location>
    </subcellularLocation>
</comment>
<evidence type="ECO:0000256" key="2">
    <source>
        <dbReference type="ARBA" id="ARBA00004496"/>
    </source>
</evidence>
<evidence type="ECO:0000256" key="4">
    <source>
        <dbReference type="ARBA" id="ARBA00022448"/>
    </source>
</evidence>
<dbReference type="GO" id="GO:0005737">
    <property type="term" value="C:cytoplasm"/>
    <property type="evidence" value="ECO:0007669"/>
    <property type="project" value="UniProtKB-SubCell"/>
</dbReference>
<evidence type="ECO:0000256" key="3">
    <source>
        <dbReference type="ARBA" id="ARBA00009466"/>
    </source>
</evidence>
<dbReference type="Pfam" id="PF03810">
    <property type="entry name" value="IBN_N"/>
    <property type="match status" value="1"/>
</dbReference>
<dbReference type="AlphaFoldDB" id="A0AAN8S7E0"/>
<evidence type="ECO:0000259" key="8">
    <source>
        <dbReference type="PROSITE" id="PS50166"/>
    </source>
</evidence>
<evidence type="ECO:0000256" key="1">
    <source>
        <dbReference type="ARBA" id="ARBA00004123"/>
    </source>
</evidence>
<dbReference type="GO" id="GO:0005049">
    <property type="term" value="F:nuclear export signal receptor activity"/>
    <property type="evidence" value="ECO:0007669"/>
    <property type="project" value="InterPro"/>
</dbReference>
<protein>
    <recommendedName>
        <fullName evidence="8">Importin N-terminal domain-containing protein</fullName>
    </recommendedName>
</protein>
<dbReference type="PROSITE" id="PS50166">
    <property type="entry name" value="IMPORTIN_B_NT"/>
    <property type="match status" value="1"/>
</dbReference>
<reference evidence="9 10" key="1">
    <citation type="submission" date="2023-10" db="EMBL/GenBank/DDBJ databases">
        <title>Genomes of two closely related lineages of the louse Polyplax serrata with different host specificities.</title>
        <authorList>
            <person name="Martinu J."/>
            <person name="Tarabai H."/>
            <person name="Stefka J."/>
            <person name="Hypsa V."/>
        </authorList>
    </citation>
    <scope>NUCLEOTIDE SEQUENCE [LARGE SCALE GENOMIC DNA]</scope>
    <source>
        <strain evidence="9">HR10_N</strain>
    </source>
</reference>
<name>A0AAN8S7E0_POLSC</name>
<evidence type="ECO:0000313" key="10">
    <source>
        <dbReference type="Proteomes" id="UP001372834"/>
    </source>
</evidence>
<proteinExistence type="inferred from homology"/>
<dbReference type="Proteomes" id="UP001372834">
    <property type="component" value="Unassembled WGS sequence"/>
</dbReference>
<evidence type="ECO:0000256" key="5">
    <source>
        <dbReference type="ARBA" id="ARBA00022490"/>
    </source>
</evidence>
<evidence type="ECO:0000313" key="9">
    <source>
        <dbReference type="EMBL" id="KAK6637061.1"/>
    </source>
</evidence>
<organism evidence="9 10">
    <name type="scientific">Polyplax serrata</name>
    <name type="common">Common mouse louse</name>
    <dbReference type="NCBI Taxonomy" id="468196"/>
    <lineage>
        <taxon>Eukaryota</taxon>
        <taxon>Metazoa</taxon>
        <taxon>Ecdysozoa</taxon>
        <taxon>Arthropoda</taxon>
        <taxon>Hexapoda</taxon>
        <taxon>Insecta</taxon>
        <taxon>Pterygota</taxon>
        <taxon>Neoptera</taxon>
        <taxon>Paraneoptera</taxon>
        <taxon>Psocodea</taxon>
        <taxon>Troctomorpha</taxon>
        <taxon>Phthiraptera</taxon>
        <taxon>Anoplura</taxon>
        <taxon>Polyplacidae</taxon>
        <taxon>Polyplax</taxon>
    </lineage>
</organism>
<keyword evidence="7" id="KW-0539">Nucleus</keyword>
<dbReference type="PANTHER" id="PTHR21452:SF4">
    <property type="entry name" value="EXPORTIN-6"/>
    <property type="match status" value="1"/>
</dbReference>
<dbReference type="EMBL" id="JAWJWE010000004">
    <property type="protein sequence ID" value="KAK6637061.1"/>
    <property type="molecule type" value="Genomic_DNA"/>
</dbReference>
<keyword evidence="6" id="KW-0653">Protein transport</keyword>
<dbReference type="GO" id="GO:0006611">
    <property type="term" value="P:protein export from nucleus"/>
    <property type="evidence" value="ECO:0007669"/>
    <property type="project" value="InterPro"/>
</dbReference>
<dbReference type="InterPro" id="IPR011989">
    <property type="entry name" value="ARM-like"/>
</dbReference>
<sequence length="1014" mass="116915">MALNKVELIALEQLLNQFFDVKTGNEKRHEIERLLGTFESQHGSWKLCIEYLATTRNQYVSMFCLTTIENIINKQWMSLPWEEKVQLKSLLYSYLLENQKALSICIRSKLVKLVVDIARIDWPHFYPDFFVNVLHLLQKPETRSLGLLFMLTTSEELIAPREDLSVDRKNELKKLLLAHMPDVFSILSDFLSNETILSDVQDCVLLLRVFTHLFSWVPAAHVPNTLISILFKLGSKIDKQDIASLAVNTLNEMLYRHWVPPSWNEIINHTMELLQTLLSSSLVKLDYGYLEKVTEFLRLVLGMELCQNMEKQDNLTALLSATLSLTFQQPTVDPGFVTCLDIWMHLLEHSNSKKHHAAFVSLAQQILRKIQFRENRLELSKVEESQSDEDDDASWSKILKTCIEIVAKIAEFQPNEILQLVFEQWVQLCNLYGQFFQTADVSSLYALLIDLSSFTQAMGRLFPQCTGESWKDEPHFSIGRLTVQHLLILQELIQKVQPHSLPHKVKFQLQNLHCEVLASLKSWCYWLSLLSTEDSMKSILNDFMTGIINGCVPLLNPASPIMLQHCAAHLLSTVTSTVRPYGLWNMENIKCLFSTNLDYLQKEDQNLVHGSLVNCLILKWPNAEDQMWDHRLKLLTSYINELTKQFNALPLQFNLEYKPLIINSLQMLQYIIMLYKSEGTKSKKLLCMAFEKSVEHCLALFPIYVRDAEVNQEILQFFLILLECLQQQVGVPFTQLTVQIFMDCYTRQQLQVSLGLENGGGLQQLLQILDLVVQTPGLSASKLTPMAVNLCLQLSEPILSPNVSPAVQESLFQLVYSILVHKWHYFFKATLEADVRKKEFLQLMKSIGQSLFLQNIDLFRQNLKNLERLNNKWNLYYKEVFKKDLHGEFLIALLNILLTKSHTLVNDEIAVVIYNLIIVDANSFFDVFLPKYLDSIGMLNVSQKTVLLDNFTRDTVSTSKLLDLISKKNESIFRNINLFQDMPSMIQNIFRLINDLICYQSCNSGFSATHQILG</sequence>
<dbReference type="InterPro" id="IPR013598">
    <property type="entry name" value="Exportin-1/Importin-b-like"/>
</dbReference>
<dbReference type="InterPro" id="IPR001494">
    <property type="entry name" value="Importin-beta_N"/>
</dbReference>
<dbReference type="Gene3D" id="1.25.10.10">
    <property type="entry name" value="Leucine-rich Repeat Variant"/>
    <property type="match status" value="1"/>
</dbReference>
<comment type="similarity">
    <text evidence="3">Belongs to the exportin family.</text>
</comment>
<feature type="domain" description="Importin N-terminal" evidence="8">
    <location>
        <begin position="31"/>
        <end position="97"/>
    </location>
</feature>
<keyword evidence="5" id="KW-0963">Cytoplasm</keyword>
<dbReference type="GO" id="GO:0005634">
    <property type="term" value="C:nucleus"/>
    <property type="evidence" value="ECO:0007669"/>
    <property type="project" value="UniProtKB-SubCell"/>
</dbReference>
<evidence type="ECO:0000256" key="7">
    <source>
        <dbReference type="ARBA" id="ARBA00023242"/>
    </source>
</evidence>
<dbReference type="PANTHER" id="PTHR21452">
    <property type="entry name" value="EXPORTIN-6"/>
    <property type="match status" value="1"/>
</dbReference>
<dbReference type="GO" id="GO:0031267">
    <property type="term" value="F:small GTPase binding"/>
    <property type="evidence" value="ECO:0007669"/>
    <property type="project" value="InterPro"/>
</dbReference>
<accession>A0AAN8S7E0</accession>
<dbReference type="SUPFAM" id="SSF48371">
    <property type="entry name" value="ARM repeat"/>
    <property type="match status" value="1"/>
</dbReference>
<evidence type="ECO:0000256" key="6">
    <source>
        <dbReference type="ARBA" id="ARBA00022927"/>
    </source>
</evidence>
<gene>
    <name evidence="9" type="ORF">RUM43_010735</name>
</gene>
<dbReference type="InterPro" id="IPR016024">
    <property type="entry name" value="ARM-type_fold"/>
</dbReference>
<comment type="caution">
    <text evidence="9">The sequence shown here is derived from an EMBL/GenBank/DDBJ whole genome shotgun (WGS) entry which is preliminary data.</text>
</comment>
<dbReference type="SMART" id="SM00913">
    <property type="entry name" value="IBN_N"/>
    <property type="match status" value="1"/>
</dbReference>